<dbReference type="GO" id="GO:0008237">
    <property type="term" value="F:metallopeptidase activity"/>
    <property type="evidence" value="ECO:0007669"/>
    <property type="project" value="TreeGrafter"/>
</dbReference>
<dbReference type="PROSITE" id="PS51397">
    <property type="entry name" value="WLM"/>
    <property type="match status" value="1"/>
</dbReference>
<feature type="region of interest" description="Disordered" evidence="5">
    <location>
        <begin position="329"/>
        <end position="534"/>
    </location>
</feature>
<feature type="compositionally biased region" description="Polar residues" evidence="5">
    <location>
        <begin position="520"/>
        <end position="534"/>
    </location>
</feature>
<evidence type="ECO:0000256" key="5">
    <source>
        <dbReference type="SAM" id="MobiDB-lite"/>
    </source>
</evidence>
<evidence type="ECO:0000313" key="9">
    <source>
        <dbReference type="Proteomes" id="UP000245768"/>
    </source>
</evidence>
<dbReference type="PANTHER" id="PTHR46622">
    <property type="entry name" value="DNA-DEPENDENT METALLOPROTEASE WSS1"/>
    <property type="match status" value="1"/>
</dbReference>
<dbReference type="InParanoid" id="A0A316YMW9"/>
<gene>
    <name evidence="8" type="ORF">FA10DRAFT_112110</name>
</gene>
<dbReference type="Pfam" id="PF08325">
    <property type="entry name" value="WLM"/>
    <property type="match status" value="1"/>
</dbReference>
<keyword evidence="3" id="KW-0862">Zinc</keyword>
<evidence type="ECO:0000256" key="2">
    <source>
        <dbReference type="ARBA" id="ARBA00022771"/>
    </source>
</evidence>
<feature type="region of interest" description="Disordered" evidence="5">
    <location>
        <begin position="150"/>
        <end position="287"/>
    </location>
</feature>
<dbReference type="PROSITE" id="PS01358">
    <property type="entry name" value="ZF_RANBP2_1"/>
    <property type="match status" value="1"/>
</dbReference>
<dbReference type="PANTHER" id="PTHR46622:SF1">
    <property type="entry name" value="DNA-DEPENDENT METALLOPROTEASE WSS1"/>
    <property type="match status" value="1"/>
</dbReference>
<feature type="compositionally biased region" description="Acidic residues" evidence="5">
    <location>
        <begin position="452"/>
        <end position="462"/>
    </location>
</feature>
<dbReference type="SUPFAM" id="SSF90209">
    <property type="entry name" value="Ran binding protein zinc finger-like"/>
    <property type="match status" value="1"/>
</dbReference>
<dbReference type="GO" id="GO:0005634">
    <property type="term" value="C:nucleus"/>
    <property type="evidence" value="ECO:0007669"/>
    <property type="project" value="TreeGrafter"/>
</dbReference>
<dbReference type="OrthoDB" id="447842at2759"/>
<dbReference type="GO" id="GO:0008270">
    <property type="term" value="F:zinc ion binding"/>
    <property type="evidence" value="ECO:0007669"/>
    <property type="project" value="UniProtKB-KW"/>
</dbReference>
<dbReference type="PROSITE" id="PS50199">
    <property type="entry name" value="ZF_RANBP2_2"/>
    <property type="match status" value="1"/>
</dbReference>
<dbReference type="InterPro" id="IPR036443">
    <property type="entry name" value="Znf_RanBP2_sf"/>
</dbReference>
<dbReference type="SMART" id="SM00547">
    <property type="entry name" value="ZnF_RBZ"/>
    <property type="match status" value="1"/>
</dbReference>
<dbReference type="AlphaFoldDB" id="A0A316YMW9"/>
<sequence>MPVHLRLNERDTSRNPHINFVTALPGPRHDEALARLQQLAAMVRPLMRAEGFHVNSLEEYEWNREFAGRNWNNGEVVELVLTTKDGAWMPLQLVLYVFCHELAHIRYMNHVPSQHGALTRKLKQMALDKQRQGYFGDGFWSSGRQLAQGFQREGSGMHQRAPDDQLPNEVCGGAFRRAAARGGGARGKRRARSGRASGGEKRPRRKFQGPSLHTGAQTSRNLKPGTAARRVDIRVSATPGATPESSSRVDGRNHLPTASARDASYKLDDNSTFRKRTQSREAREKRAMAAMARLGQLGSLPSPLPRPKSEAVQVKLETMLAAGGSTASLGQISGIKEEEPSQATDNAGGQRHAQAEEDSETEEEEEEEERNGAQDEDSETEFEEEDGEGATYISDDDLDKLVGDDLDDGQQGGHTRGSRETQEQRQRLLERYRSMEQAEAGEGQQRGWTGFFDEDDDDDDDGQVQNSTERHDNQTHVKQENNDGAEDDIELVGVSFAPAPAPRANGRSPSSVRPTPTPGATAQHSASSSAPATKAQEWTCQLCTLVNDASQSRCAACETTRGKTTLGA</sequence>
<dbReference type="InterPro" id="IPR013536">
    <property type="entry name" value="WLM_dom"/>
</dbReference>
<organism evidence="8 9">
    <name type="scientific">Acaromyces ingoldii</name>
    <dbReference type="NCBI Taxonomy" id="215250"/>
    <lineage>
        <taxon>Eukaryota</taxon>
        <taxon>Fungi</taxon>
        <taxon>Dikarya</taxon>
        <taxon>Basidiomycota</taxon>
        <taxon>Ustilaginomycotina</taxon>
        <taxon>Exobasidiomycetes</taxon>
        <taxon>Exobasidiales</taxon>
        <taxon>Cryptobasidiaceae</taxon>
        <taxon>Acaromyces</taxon>
    </lineage>
</organism>
<dbReference type="GeneID" id="37039789"/>
<evidence type="ECO:0000259" key="7">
    <source>
        <dbReference type="PROSITE" id="PS51397"/>
    </source>
</evidence>
<keyword evidence="9" id="KW-1185">Reference proteome</keyword>
<evidence type="ECO:0000259" key="6">
    <source>
        <dbReference type="PROSITE" id="PS50199"/>
    </source>
</evidence>
<dbReference type="InterPro" id="IPR001876">
    <property type="entry name" value="Znf_RanBP2"/>
</dbReference>
<feature type="compositionally biased region" description="Basic and acidic residues" evidence="5">
    <location>
        <begin position="417"/>
        <end position="436"/>
    </location>
</feature>
<dbReference type="RefSeq" id="XP_025377584.1">
    <property type="nucleotide sequence ID" value="XM_025517873.1"/>
</dbReference>
<keyword evidence="1" id="KW-0479">Metal-binding</keyword>
<proteinExistence type="predicted"/>
<accession>A0A316YMW9</accession>
<dbReference type="InterPro" id="IPR053000">
    <property type="entry name" value="WSS1-like_metalloprotease"/>
</dbReference>
<dbReference type="STRING" id="215250.A0A316YMW9"/>
<evidence type="ECO:0000256" key="3">
    <source>
        <dbReference type="ARBA" id="ARBA00022833"/>
    </source>
</evidence>
<evidence type="ECO:0000256" key="4">
    <source>
        <dbReference type="PROSITE-ProRule" id="PRU00322"/>
    </source>
</evidence>
<protein>
    <submittedName>
        <fullName evidence="8">WLM-domain-containing protein</fullName>
    </submittedName>
</protein>
<feature type="compositionally biased region" description="Acidic residues" evidence="5">
    <location>
        <begin position="356"/>
        <end position="408"/>
    </location>
</feature>
<feature type="compositionally biased region" description="Basic and acidic residues" evidence="5">
    <location>
        <begin position="263"/>
        <end position="287"/>
    </location>
</feature>
<evidence type="ECO:0000256" key="1">
    <source>
        <dbReference type="ARBA" id="ARBA00022723"/>
    </source>
</evidence>
<keyword evidence="2 4" id="KW-0863">Zinc-finger</keyword>
<dbReference type="GO" id="GO:0006281">
    <property type="term" value="P:DNA repair"/>
    <property type="evidence" value="ECO:0007669"/>
    <property type="project" value="TreeGrafter"/>
</dbReference>
<dbReference type="Proteomes" id="UP000245768">
    <property type="component" value="Unassembled WGS sequence"/>
</dbReference>
<dbReference type="Gene3D" id="4.10.1060.10">
    <property type="entry name" value="Zinc finger, RanBP2-type"/>
    <property type="match status" value="1"/>
</dbReference>
<dbReference type="EMBL" id="KZ819636">
    <property type="protein sequence ID" value="PWN90386.1"/>
    <property type="molecule type" value="Genomic_DNA"/>
</dbReference>
<feature type="domain" description="WLM" evidence="7">
    <location>
        <begin position="9"/>
        <end position="204"/>
    </location>
</feature>
<reference evidence="8 9" key="1">
    <citation type="journal article" date="2018" name="Mol. Biol. Evol.">
        <title>Broad Genomic Sampling Reveals a Smut Pathogenic Ancestry of the Fungal Clade Ustilaginomycotina.</title>
        <authorList>
            <person name="Kijpornyongpan T."/>
            <person name="Mondo S.J."/>
            <person name="Barry K."/>
            <person name="Sandor L."/>
            <person name="Lee J."/>
            <person name="Lipzen A."/>
            <person name="Pangilinan J."/>
            <person name="LaButti K."/>
            <person name="Hainaut M."/>
            <person name="Henrissat B."/>
            <person name="Grigoriev I.V."/>
            <person name="Spatafora J.W."/>
            <person name="Aime M.C."/>
        </authorList>
    </citation>
    <scope>NUCLEOTIDE SEQUENCE [LARGE SCALE GENOMIC DNA]</scope>
    <source>
        <strain evidence="8 9">MCA 4198</strain>
    </source>
</reference>
<feature type="compositionally biased region" description="Basic and acidic residues" evidence="5">
    <location>
        <begin position="468"/>
        <end position="481"/>
    </location>
</feature>
<feature type="domain" description="RanBP2-type" evidence="6">
    <location>
        <begin position="534"/>
        <end position="563"/>
    </location>
</feature>
<name>A0A316YMW9_9BASI</name>
<evidence type="ECO:0000313" key="8">
    <source>
        <dbReference type="EMBL" id="PWN90386.1"/>
    </source>
</evidence>